<protein>
    <submittedName>
        <fullName evidence="3">Sensor histidine kinase YesM</fullName>
    </submittedName>
</protein>
<accession>A0A2Y9BCR8</accession>
<dbReference type="SUPFAM" id="SSF55874">
    <property type="entry name" value="ATPase domain of HSP90 chaperone/DNA topoisomerase II/histidine kinase"/>
    <property type="match status" value="1"/>
</dbReference>
<name>A0A2Y9BCR8_9FIRM</name>
<sequence>MILALDILAEIFTWLYGFVFYWIIGTFLPTRRHTVIKIAAFFVCSYIAKTVIYANDLINLFGALIALFLYLLVFHTGSFVEKFSVLLVFYPAMIAVNYLTLNMGTRLFFGITNAKSDTAFSPEVLLISTLIHVVEVLLRLLFWTGAWMITKKLLRGITLDLGTRMWLFVDILLSAPFVAVFTTILFMPEQVISIYPICGASIFTSFGCIYLTSYICRTMKLEFHAHELELKHSYYEDKLKEEERIRRIYHDLKNHLLVLQSASSCTPETQQSIQELRSQIEGYENYYHTGNPYLDILLRDKARSAQENQIDFSALVHFKDGTFIEPLDISTIFGNALDNAIEASILLPPEKRLITLKADRIRDMLSIHVENNITADMKMPERTSKTDSLVHGFGLTNIKTAVEKYEGQCITQIMNETFHLKIVIPVS</sequence>
<gene>
    <name evidence="3" type="ORF">A8806_1062</name>
</gene>
<dbReference type="Proteomes" id="UP000245845">
    <property type="component" value="Unassembled WGS sequence"/>
</dbReference>
<proteinExistence type="predicted"/>
<feature type="transmembrane region" description="Helical" evidence="1">
    <location>
        <begin position="124"/>
        <end position="144"/>
    </location>
</feature>
<dbReference type="InterPro" id="IPR036890">
    <property type="entry name" value="HATPase_C_sf"/>
</dbReference>
<dbReference type="CDD" id="cd16935">
    <property type="entry name" value="HATPase_AgrC-ComD-like"/>
    <property type="match status" value="1"/>
</dbReference>
<dbReference type="EMBL" id="QGDL01000006">
    <property type="protein sequence ID" value="PWJ29267.1"/>
    <property type="molecule type" value="Genomic_DNA"/>
</dbReference>
<feature type="transmembrane region" description="Helical" evidence="1">
    <location>
        <begin position="60"/>
        <end position="80"/>
    </location>
</feature>
<feature type="transmembrane region" description="Helical" evidence="1">
    <location>
        <begin position="165"/>
        <end position="187"/>
    </location>
</feature>
<dbReference type="InterPro" id="IPR032834">
    <property type="entry name" value="NatK-like_C"/>
</dbReference>
<keyword evidence="1" id="KW-0472">Membrane</keyword>
<feature type="transmembrane region" description="Helical" evidence="1">
    <location>
        <begin position="87"/>
        <end position="104"/>
    </location>
</feature>
<reference evidence="3 4" key="1">
    <citation type="submission" date="2018-05" db="EMBL/GenBank/DDBJ databases">
        <title>The Hungate 1000. A catalogue of reference genomes from the rumen microbiome.</title>
        <authorList>
            <person name="Kelly W."/>
        </authorList>
    </citation>
    <scope>NUCLEOTIDE SEQUENCE [LARGE SCALE GENOMIC DNA]</scope>
    <source>
        <strain evidence="3 4">NLAE-zl-C242</strain>
    </source>
</reference>
<organism evidence="3 4">
    <name type="scientific">Faecalicatena orotica</name>
    <dbReference type="NCBI Taxonomy" id="1544"/>
    <lineage>
        <taxon>Bacteria</taxon>
        <taxon>Bacillati</taxon>
        <taxon>Bacillota</taxon>
        <taxon>Clostridia</taxon>
        <taxon>Lachnospirales</taxon>
        <taxon>Lachnospiraceae</taxon>
        <taxon>Faecalicatena</taxon>
    </lineage>
</organism>
<evidence type="ECO:0000259" key="2">
    <source>
        <dbReference type="Pfam" id="PF14501"/>
    </source>
</evidence>
<dbReference type="PANTHER" id="PTHR40448:SF1">
    <property type="entry name" value="TWO-COMPONENT SENSOR HISTIDINE KINASE"/>
    <property type="match status" value="1"/>
</dbReference>
<feature type="transmembrane region" description="Helical" evidence="1">
    <location>
        <begin position="35"/>
        <end position="54"/>
    </location>
</feature>
<keyword evidence="1" id="KW-1133">Transmembrane helix</keyword>
<dbReference type="AlphaFoldDB" id="A0A2Y9BCR8"/>
<evidence type="ECO:0000313" key="4">
    <source>
        <dbReference type="Proteomes" id="UP000245845"/>
    </source>
</evidence>
<dbReference type="RefSeq" id="WP_109731130.1">
    <property type="nucleotide sequence ID" value="NZ_BAAACK010000026.1"/>
</dbReference>
<feature type="transmembrane region" description="Helical" evidence="1">
    <location>
        <begin position="193"/>
        <end position="216"/>
    </location>
</feature>
<keyword evidence="1" id="KW-0812">Transmembrane</keyword>
<keyword evidence="3" id="KW-0808">Transferase</keyword>
<keyword evidence="3" id="KW-0418">Kinase</keyword>
<dbReference type="PANTHER" id="PTHR40448">
    <property type="entry name" value="TWO-COMPONENT SENSOR HISTIDINE KINASE"/>
    <property type="match status" value="1"/>
</dbReference>
<dbReference type="OrthoDB" id="9816523at2"/>
<dbReference type="GO" id="GO:0016301">
    <property type="term" value="F:kinase activity"/>
    <property type="evidence" value="ECO:0007669"/>
    <property type="project" value="UniProtKB-KW"/>
</dbReference>
<comment type="caution">
    <text evidence="3">The sequence shown here is derived from an EMBL/GenBank/DDBJ whole genome shotgun (WGS) entry which is preliminary data.</text>
</comment>
<evidence type="ECO:0000256" key="1">
    <source>
        <dbReference type="SAM" id="Phobius"/>
    </source>
</evidence>
<feature type="domain" description="Sensor histidine kinase NatK-like C-terminal" evidence="2">
    <location>
        <begin position="325"/>
        <end position="425"/>
    </location>
</feature>
<dbReference type="GO" id="GO:0042802">
    <property type="term" value="F:identical protein binding"/>
    <property type="evidence" value="ECO:0007669"/>
    <property type="project" value="TreeGrafter"/>
</dbReference>
<dbReference type="Gene3D" id="3.30.565.10">
    <property type="entry name" value="Histidine kinase-like ATPase, C-terminal domain"/>
    <property type="match status" value="1"/>
</dbReference>
<dbReference type="Pfam" id="PF14501">
    <property type="entry name" value="HATPase_c_5"/>
    <property type="match status" value="1"/>
</dbReference>
<keyword evidence="4" id="KW-1185">Reference proteome</keyword>
<feature type="transmembrane region" description="Helical" evidence="1">
    <location>
        <begin position="12"/>
        <end position="28"/>
    </location>
</feature>
<evidence type="ECO:0000313" key="3">
    <source>
        <dbReference type="EMBL" id="PWJ29267.1"/>
    </source>
</evidence>